<evidence type="ECO:0000313" key="1">
    <source>
        <dbReference type="EMBL" id="XBM48424.1"/>
    </source>
</evidence>
<reference evidence="1" key="1">
    <citation type="submission" date="2024-05" db="EMBL/GenBank/DDBJ databases">
        <title>The Natural Products Discovery Center: Release of the First 8490 Sequenced Strains for Exploring Actinobacteria Biosynthetic Diversity.</title>
        <authorList>
            <person name="Kalkreuter E."/>
            <person name="Kautsar S.A."/>
            <person name="Yang D."/>
            <person name="Bader C.D."/>
            <person name="Teijaro C.N."/>
            <person name="Fluegel L."/>
            <person name="Davis C.M."/>
            <person name="Simpson J.R."/>
            <person name="Lauterbach L."/>
            <person name="Steele A.D."/>
            <person name="Gui C."/>
            <person name="Meng S."/>
            <person name="Li G."/>
            <person name="Viehrig K."/>
            <person name="Ye F."/>
            <person name="Su P."/>
            <person name="Kiefer A.F."/>
            <person name="Nichols A."/>
            <person name="Cepeda A.J."/>
            <person name="Yan W."/>
            <person name="Fan B."/>
            <person name="Jiang Y."/>
            <person name="Adhikari A."/>
            <person name="Zheng C.-J."/>
            <person name="Schuster L."/>
            <person name="Cowan T.M."/>
            <person name="Smanski M.J."/>
            <person name="Chevrette M.G."/>
            <person name="de Carvalho L.P.S."/>
            <person name="Shen B."/>
        </authorList>
    </citation>
    <scope>NUCLEOTIDE SEQUENCE</scope>
    <source>
        <strain evidence="1">NPDC080035</strain>
    </source>
</reference>
<evidence type="ECO:0008006" key="2">
    <source>
        <dbReference type="Google" id="ProtNLM"/>
    </source>
</evidence>
<dbReference type="AlphaFoldDB" id="A0AAU7GEP9"/>
<dbReference type="SUPFAM" id="SSF52980">
    <property type="entry name" value="Restriction endonuclease-like"/>
    <property type="match status" value="1"/>
</dbReference>
<dbReference type="InterPro" id="IPR011335">
    <property type="entry name" value="Restrct_endonuc-II-like"/>
</dbReference>
<gene>
    <name evidence="1" type="ORF">AAME72_00870</name>
</gene>
<name>A0AAU7GEP9_9MICO</name>
<organism evidence="1">
    <name type="scientific">Leifsonia sp. NPDC080035</name>
    <dbReference type="NCBI Taxonomy" id="3143936"/>
    <lineage>
        <taxon>Bacteria</taxon>
        <taxon>Bacillati</taxon>
        <taxon>Actinomycetota</taxon>
        <taxon>Actinomycetes</taxon>
        <taxon>Micrococcales</taxon>
        <taxon>Microbacteriaceae</taxon>
        <taxon>Leifsonia</taxon>
    </lineage>
</organism>
<protein>
    <recommendedName>
        <fullName evidence="2">DUF559 domain-containing protein</fullName>
    </recommendedName>
</protein>
<sequence length="292" mass="32296">MPAEHVFSTTDGRRNGLTPAQLRSRAFLRPIRGVRISAESDEFEARLMAFAVHRSWRDFVFSHSTAARLLGIPLPLYCGRDVHVSVPAGARAPAISGYVGHALTRWSVTEVGGFPVTSPAQTWLDLATMLHPEDLVIAGDHLVGAKAPLATVEELRAAIAASAGRRGSGRARSALDRVRIGSESPGETRLRLLIADAGLPEPVLNHNILDPGGAFIARVDLAYPERRVALEYEGDIHRVDRRTWMNDISRRERVEDLGWRMIRITADDLHRPAPLLIRIRRLLSTRPTRSSK</sequence>
<dbReference type="EMBL" id="CP157390">
    <property type="protein sequence ID" value="XBM48424.1"/>
    <property type="molecule type" value="Genomic_DNA"/>
</dbReference>
<proteinExistence type="predicted"/>
<dbReference type="RefSeq" id="WP_348788374.1">
    <property type="nucleotide sequence ID" value="NZ_CP157390.1"/>
</dbReference>
<dbReference type="Gene3D" id="3.40.960.10">
    <property type="entry name" value="VSR Endonuclease"/>
    <property type="match status" value="1"/>
</dbReference>
<accession>A0AAU7GEP9</accession>